<dbReference type="AlphaFoldDB" id="X1A0Y5"/>
<name>X1A0Y5_9ZZZZ</name>
<evidence type="ECO:0000313" key="1">
    <source>
        <dbReference type="EMBL" id="GAG66398.1"/>
    </source>
</evidence>
<sequence>MKKYRKKKKPKSPKALAKDKAWNAFSRYIRKSYSDDLGYVQCVTCGIQKQWTGECMQAGHFIDSRNNTVLFDERIVYPQCYSCNIPKKGNKVSYTIFMNKLGHSMEEIEEFESLKFKTKKMTTQDFEEVAETYDAKFNALTP</sequence>
<dbReference type="InterPro" id="IPR008713">
    <property type="entry name" value="Phage_lambda_NinG"/>
</dbReference>
<proteinExistence type="predicted"/>
<dbReference type="EMBL" id="BART01009313">
    <property type="protein sequence ID" value="GAG66398.1"/>
    <property type="molecule type" value="Genomic_DNA"/>
</dbReference>
<comment type="caution">
    <text evidence="1">The sequence shown here is derived from an EMBL/GenBank/DDBJ whole genome shotgun (WGS) entry which is preliminary data.</text>
</comment>
<accession>X1A0Y5</accession>
<dbReference type="Pfam" id="PF05766">
    <property type="entry name" value="NinG"/>
    <property type="match status" value="1"/>
</dbReference>
<organism evidence="1">
    <name type="scientific">marine sediment metagenome</name>
    <dbReference type="NCBI Taxonomy" id="412755"/>
    <lineage>
        <taxon>unclassified sequences</taxon>
        <taxon>metagenomes</taxon>
        <taxon>ecological metagenomes</taxon>
    </lineage>
</organism>
<reference evidence="1" key="1">
    <citation type="journal article" date="2014" name="Front. Microbiol.">
        <title>High frequency of phylogenetically diverse reductive dehalogenase-homologous genes in deep subseafloor sedimentary metagenomes.</title>
        <authorList>
            <person name="Kawai M."/>
            <person name="Futagami T."/>
            <person name="Toyoda A."/>
            <person name="Takaki Y."/>
            <person name="Nishi S."/>
            <person name="Hori S."/>
            <person name="Arai W."/>
            <person name="Tsubouchi T."/>
            <person name="Morono Y."/>
            <person name="Uchiyama I."/>
            <person name="Ito T."/>
            <person name="Fujiyama A."/>
            <person name="Inagaki F."/>
            <person name="Takami H."/>
        </authorList>
    </citation>
    <scope>NUCLEOTIDE SEQUENCE</scope>
    <source>
        <strain evidence="1">Expedition CK06-06</strain>
    </source>
</reference>
<protein>
    <submittedName>
        <fullName evidence="1">Uncharacterized protein</fullName>
    </submittedName>
</protein>
<gene>
    <name evidence="1" type="ORF">S01H4_20674</name>
</gene>